<gene>
    <name evidence="1" type="ORF">SAMN06296058_3429</name>
</gene>
<sequence>MMTFDIPHSPGNDGSFLLSINESEPLHFQSRLDALSYANQLARQREQQGLDYAINVEGGDGKWRLFHRLNRINS</sequence>
<keyword evidence="2" id="KW-1185">Reference proteome</keyword>
<name>A0A1T5LZM6_9GAMM</name>
<evidence type="ECO:0000313" key="1">
    <source>
        <dbReference type="EMBL" id="SKC80998.1"/>
    </source>
</evidence>
<protein>
    <submittedName>
        <fullName evidence="1">Uncharacterized protein</fullName>
    </submittedName>
</protein>
<dbReference type="EMBL" id="FUZV01000002">
    <property type="protein sequence ID" value="SKC80998.1"/>
    <property type="molecule type" value="Genomic_DNA"/>
</dbReference>
<accession>A0A1T5LZM6</accession>
<dbReference type="OrthoDB" id="5959426at2"/>
<dbReference type="RefSeq" id="WP_079725957.1">
    <property type="nucleotide sequence ID" value="NZ_BMCL01000001.1"/>
</dbReference>
<evidence type="ECO:0000313" key="2">
    <source>
        <dbReference type="Proteomes" id="UP000190341"/>
    </source>
</evidence>
<dbReference type="AlphaFoldDB" id="A0A1T5LZM6"/>
<dbReference type="Proteomes" id="UP000190341">
    <property type="component" value="Unassembled WGS sequence"/>
</dbReference>
<organism evidence="1 2">
    <name type="scientific">Pseudoxanthomonas indica</name>
    <dbReference type="NCBI Taxonomy" id="428993"/>
    <lineage>
        <taxon>Bacteria</taxon>
        <taxon>Pseudomonadati</taxon>
        <taxon>Pseudomonadota</taxon>
        <taxon>Gammaproteobacteria</taxon>
        <taxon>Lysobacterales</taxon>
        <taxon>Lysobacteraceae</taxon>
        <taxon>Pseudoxanthomonas</taxon>
    </lineage>
</organism>
<reference evidence="1 2" key="1">
    <citation type="submission" date="2017-02" db="EMBL/GenBank/DDBJ databases">
        <authorList>
            <person name="Peterson S.W."/>
        </authorList>
    </citation>
    <scope>NUCLEOTIDE SEQUENCE [LARGE SCALE GENOMIC DNA]</scope>
    <source>
        <strain evidence="1 2">P15</strain>
    </source>
</reference>
<proteinExistence type="predicted"/>
<dbReference type="STRING" id="428993.SAMN06296058_3429"/>